<sequence>MEGAEDTPVTMSEGGESAPVTMSTGTPEAPVTMTDPISDTNVGTETSADTTIPPTAESGHRAAHSTDSGDWRAADADRRQQPNAAYGPGGGAPGQLSQPQASRGGAPQSPEKKREAQDRRTSVTRLWTLEQVLLVPPLRESLAQGSRPHRRPTRLARRVLRPLRGHPRLPTPRPQVVA</sequence>
<evidence type="ECO:0000313" key="2">
    <source>
        <dbReference type="EMBL" id="BBX30724.1"/>
    </source>
</evidence>
<feature type="region of interest" description="Disordered" evidence="1">
    <location>
        <begin position="1"/>
        <end position="178"/>
    </location>
</feature>
<evidence type="ECO:0000313" key="3">
    <source>
        <dbReference type="Proteomes" id="UP000465622"/>
    </source>
</evidence>
<reference evidence="2 3" key="1">
    <citation type="journal article" date="2019" name="Emerg. Microbes Infect.">
        <title>Comprehensive subspecies identification of 175 nontuberculous mycobacteria species based on 7547 genomic profiles.</title>
        <authorList>
            <person name="Matsumoto Y."/>
            <person name="Kinjo T."/>
            <person name="Motooka D."/>
            <person name="Nabeya D."/>
            <person name="Jung N."/>
            <person name="Uechi K."/>
            <person name="Horii T."/>
            <person name="Iida T."/>
            <person name="Fujita J."/>
            <person name="Nakamura S."/>
        </authorList>
    </citation>
    <scope>NUCLEOTIDE SEQUENCE [LARGE SCALE GENOMIC DNA]</scope>
    <source>
        <strain evidence="2 3">JCM 12375</strain>
    </source>
</reference>
<feature type="compositionally biased region" description="Polar residues" evidence="1">
    <location>
        <begin position="35"/>
        <end position="53"/>
    </location>
</feature>
<evidence type="ECO:0000256" key="1">
    <source>
        <dbReference type="SAM" id="MobiDB-lite"/>
    </source>
</evidence>
<keyword evidence="3" id="KW-1185">Reference proteome</keyword>
<dbReference type="EMBL" id="AP022567">
    <property type="protein sequence ID" value="BBX30724.1"/>
    <property type="molecule type" value="Genomic_DNA"/>
</dbReference>
<accession>A0ABM7HJQ7</accession>
<feature type="compositionally biased region" description="Pro residues" evidence="1">
    <location>
        <begin position="169"/>
        <end position="178"/>
    </location>
</feature>
<feature type="compositionally biased region" description="Basic and acidic residues" evidence="1">
    <location>
        <begin position="110"/>
        <end position="121"/>
    </location>
</feature>
<gene>
    <name evidence="2" type="ORF">MMAGJ_00060</name>
</gene>
<dbReference type="Proteomes" id="UP000465622">
    <property type="component" value="Chromosome"/>
</dbReference>
<feature type="compositionally biased region" description="Basic residues" evidence="1">
    <location>
        <begin position="147"/>
        <end position="167"/>
    </location>
</feature>
<organism evidence="2 3">
    <name type="scientific">Mycolicibacterium mageritense</name>
    <name type="common">Mycobacterium mageritense</name>
    <dbReference type="NCBI Taxonomy" id="53462"/>
    <lineage>
        <taxon>Bacteria</taxon>
        <taxon>Bacillati</taxon>
        <taxon>Actinomycetota</taxon>
        <taxon>Actinomycetes</taxon>
        <taxon>Mycobacteriales</taxon>
        <taxon>Mycobacteriaceae</taxon>
        <taxon>Mycolicibacterium</taxon>
    </lineage>
</organism>
<feature type="compositionally biased region" description="Basic and acidic residues" evidence="1">
    <location>
        <begin position="67"/>
        <end position="80"/>
    </location>
</feature>
<proteinExistence type="predicted"/>
<protein>
    <submittedName>
        <fullName evidence="2">Uncharacterized protein</fullName>
    </submittedName>
</protein>
<name>A0ABM7HJQ7_MYCME</name>